<feature type="domain" description="Polysaccharide pyruvyl transferase" evidence="1">
    <location>
        <begin position="27"/>
        <end position="333"/>
    </location>
</feature>
<evidence type="ECO:0000313" key="2">
    <source>
        <dbReference type="EMBL" id="QTL96944.1"/>
    </source>
</evidence>
<sequence>MIIIKKITFAGAYGINSIGDEAGAFFIANSLREIYNEKIFFSILDRHANLKQYEQYAFKSVQNLEYNSKEESIGKWFRGFNYGDDKGVLINIVKEIKNSDLLIIGLGNLLLDITIDLFRGPIPYYEVLSRIATLHEVPIMLYGLSIGPLSTEYGKLLTKSILKQATIKTVRDKKSLALIKKLGINNSDVHLLPDPVVGIKANKIDKSIKRKYIGVSVRSLAYKGDEELNKRYEKSILKIVQYFLGYLDFEVVFIPHCTYEFGGDEQNDIIISKRILEQLTNKDRASVLSKEKARSIPDVLNVYSKCAFSISTRLHSNIFAAITSTPMISINYNPKVKGFIEWLGLQDYCLELNDVDYSNLKEKVENLIGKIDIEREIIKNKILEGKEETDEYINLVVDILEGATNI</sequence>
<reference evidence="2" key="1">
    <citation type="submission" date="2019-12" db="EMBL/GenBank/DDBJ databases">
        <authorList>
            <person name="zhang j."/>
            <person name="sun C.M."/>
        </authorList>
    </citation>
    <scope>NUCLEOTIDE SEQUENCE</scope>
    <source>
        <strain evidence="2">NS-1</strain>
    </source>
</reference>
<dbReference type="RefSeq" id="WP_230868615.1">
    <property type="nucleotide sequence ID" value="NZ_CP046640.1"/>
</dbReference>
<dbReference type="EMBL" id="CP046640">
    <property type="protein sequence ID" value="QTL96944.1"/>
    <property type="molecule type" value="Genomic_DNA"/>
</dbReference>
<evidence type="ECO:0000259" key="1">
    <source>
        <dbReference type="Pfam" id="PF04230"/>
    </source>
</evidence>
<evidence type="ECO:0000313" key="3">
    <source>
        <dbReference type="Proteomes" id="UP000665020"/>
    </source>
</evidence>
<dbReference type="PANTHER" id="PTHR36836:SF1">
    <property type="entry name" value="COLANIC ACID BIOSYNTHESIS PROTEIN WCAK"/>
    <property type="match status" value="1"/>
</dbReference>
<gene>
    <name evidence="2" type="ORF">GM661_02610</name>
</gene>
<dbReference type="InterPro" id="IPR007345">
    <property type="entry name" value="Polysacch_pyruvyl_Trfase"/>
</dbReference>
<accession>A0A8A7KFK9</accession>
<organism evidence="2 3">
    <name type="scientific">Iocasia fonsfrigidae</name>
    <dbReference type="NCBI Taxonomy" id="2682810"/>
    <lineage>
        <taxon>Bacteria</taxon>
        <taxon>Bacillati</taxon>
        <taxon>Bacillota</taxon>
        <taxon>Clostridia</taxon>
        <taxon>Halanaerobiales</taxon>
        <taxon>Halanaerobiaceae</taxon>
        <taxon>Iocasia</taxon>
    </lineage>
</organism>
<proteinExistence type="predicted"/>
<dbReference type="Proteomes" id="UP000665020">
    <property type="component" value="Chromosome"/>
</dbReference>
<protein>
    <recommendedName>
        <fullName evidence="1">Polysaccharide pyruvyl transferase domain-containing protein</fullName>
    </recommendedName>
</protein>
<dbReference type="Pfam" id="PF04230">
    <property type="entry name" value="PS_pyruv_trans"/>
    <property type="match status" value="1"/>
</dbReference>
<keyword evidence="3" id="KW-1185">Reference proteome</keyword>
<dbReference type="KEGG" id="ifn:GM661_02610"/>
<name>A0A8A7KFK9_9FIRM</name>
<dbReference type="AlphaFoldDB" id="A0A8A7KFK9"/>
<dbReference type="PANTHER" id="PTHR36836">
    <property type="entry name" value="COLANIC ACID BIOSYNTHESIS PROTEIN WCAK"/>
    <property type="match status" value="1"/>
</dbReference>